<dbReference type="KEGG" id="ajg:KKR91_07450"/>
<accession>A0A975M806</accession>
<reference evidence="3 4" key="1">
    <citation type="submission" date="2021-05" db="EMBL/GenBank/DDBJ databases">
        <title>Novel species in genus Arthrobacter.</title>
        <authorList>
            <person name="Zhang G."/>
        </authorList>
    </citation>
    <scope>NUCLEOTIDE SEQUENCE [LARGE SCALE GENOMIC DNA]</scope>
    <source>
        <strain evidence="4">zg-ZUI227</strain>
    </source>
</reference>
<evidence type="ECO:0000313" key="3">
    <source>
        <dbReference type="EMBL" id="QWC11379.1"/>
    </source>
</evidence>
<evidence type="ECO:0000256" key="1">
    <source>
        <dbReference type="ARBA" id="ARBA00006484"/>
    </source>
</evidence>
<evidence type="ECO:0000256" key="2">
    <source>
        <dbReference type="ARBA" id="ARBA00023002"/>
    </source>
</evidence>
<dbReference type="RefSeq" id="WP_210231056.1">
    <property type="nucleotide sequence ID" value="NZ_CP076022.1"/>
</dbReference>
<name>A0A975M806_9MICC</name>
<gene>
    <name evidence="3" type="ORF">KKR91_07450</name>
</gene>
<dbReference type="EMBL" id="CP076022">
    <property type="protein sequence ID" value="QWC11379.1"/>
    <property type="molecule type" value="Genomic_DNA"/>
</dbReference>
<dbReference type="Gene3D" id="3.40.50.720">
    <property type="entry name" value="NAD(P)-binding Rossmann-like Domain"/>
    <property type="match status" value="1"/>
</dbReference>
<comment type="similarity">
    <text evidence="1">Belongs to the short-chain dehydrogenases/reductases (SDR) family.</text>
</comment>
<dbReference type="PANTHER" id="PTHR43008:SF4">
    <property type="entry name" value="CHAIN DEHYDROGENASE, PUTATIVE (AFU_ORTHOLOGUE AFUA_4G08710)-RELATED"/>
    <property type="match status" value="1"/>
</dbReference>
<dbReference type="Proteomes" id="UP000676885">
    <property type="component" value="Chromosome"/>
</dbReference>
<dbReference type="PANTHER" id="PTHR43008">
    <property type="entry name" value="BENZIL REDUCTASE"/>
    <property type="match status" value="1"/>
</dbReference>
<proteinExistence type="inferred from homology"/>
<evidence type="ECO:0000313" key="4">
    <source>
        <dbReference type="Proteomes" id="UP000676885"/>
    </source>
</evidence>
<keyword evidence="4" id="KW-1185">Reference proteome</keyword>
<dbReference type="InterPro" id="IPR002347">
    <property type="entry name" value="SDR_fam"/>
</dbReference>
<dbReference type="Pfam" id="PF00106">
    <property type="entry name" value="adh_short"/>
    <property type="match status" value="1"/>
</dbReference>
<dbReference type="SUPFAM" id="SSF51735">
    <property type="entry name" value="NAD(P)-binding Rossmann-fold domains"/>
    <property type="match status" value="1"/>
</dbReference>
<dbReference type="AlphaFoldDB" id="A0A975M806"/>
<keyword evidence="2" id="KW-0560">Oxidoreductase</keyword>
<protein>
    <submittedName>
        <fullName evidence="3">SDR family NAD(P)-dependent oxidoreductase</fullName>
    </submittedName>
</protein>
<dbReference type="PRINTS" id="PR00081">
    <property type="entry name" value="GDHRDH"/>
</dbReference>
<dbReference type="GO" id="GO:0050664">
    <property type="term" value="F:oxidoreductase activity, acting on NAD(P)H, oxygen as acceptor"/>
    <property type="evidence" value="ECO:0007669"/>
    <property type="project" value="TreeGrafter"/>
</dbReference>
<sequence>MARILVTGSTDGIGRATAARLLDQGHDVVVHARTPARLSAVRDLIERGAGGVVGDLGRLPEVRELVAQANALGRFDAVIHNAGTMDRAMVLPVNVVAPYVLTAQMERPDRLIYLSSGLHRSGRPGLAGIDWRGNRATDSYSDSKLFVTTLMAAVARLWPDVLAHAVDPGWVPTRMGGRSAPDDLSLADLTQVWLATTDDPAALVSGRYWFHQQSRPPHPAVEDASFQDELLASLAAYTGVALAGG</sequence>
<organism evidence="3 4">
    <name type="scientific">Arthrobacter jiangjiafuii</name>
    <dbReference type="NCBI Taxonomy" id="2817475"/>
    <lineage>
        <taxon>Bacteria</taxon>
        <taxon>Bacillati</taxon>
        <taxon>Actinomycetota</taxon>
        <taxon>Actinomycetes</taxon>
        <taxon>Micrococcales</taxon>
        <taxon>Micrococcaceae</taxon>
        <taxon>Arthrobacter</taxon>
    </lineage>
</organism>
<dbReference type="InterPro" id="IPR036291">
    <property type="entry name" value="NAD(P)-bd_dom_sf"/>
</dbReference>